<name>A0A6C2YME1_9BACT</name>
<dbReference type="GO" id="GO:0005507">
    <property type="term" value="F:copper ion binding"/>
    <property type="evidence" value="ECO:0007669"/>
    <property type="project" value="TreeGrafter"/>
</dbReference>
<dbReference type="Gene3D" id="3.40.1110.10">
    <property type="entry name" value="Calcium-transporting ATPase, cytoplasmic domain N"/>
    <property type="match status" value="1"/>
</dbReference>
<dbReference type="InParanoid" id="A0A6C2YME1"/>
<dbReference type="FunFam" id="2.70.150.10:FF:000002">
    <property type="entry name" value="Copper-transporting ATPase 1, putative"/>
    <property type="match status" value="1"/>
</dbReference>
<dbReference type="InterPro" id="IPR023299">
    <property type="entry name" value="ATPase_P-typ_cyto_dom_N"/>
</dbReference>
<dbReference type="InterPro" id="IPR001757">
    <property type="entry name" value="P_typ_ATPase"/>
</dbReference>
<keyword evidence="6 12" id="KW-0067">ATP-binding</keyword>
<comment type="subcellular location">
    <subcellularLocation>
        <location evidence="12">Cell membrane</location>
    </subcellularLocation>
    <subcellularLocation>
        <location evidence="1">Endomembrane system</location>
        <topology evidence="1">Multi-pass membrane protein</topology>
    </subcellularLocation>
</comment>
<dbReference type="InterPro" id="IPR023214">
    <property type="entry name" value="HAD_sf"/>
</dbReference>
<proteinExistence type="inferred from homology"/>
<dbReference type="Gene3D" id="2.70.150.10">
    <property type="entry name" value="Calcium-transporting ATPase, cytoplasmic transduction domain A"/>
    <property type="match status" value="1"/>
</dbReference>
<dbReference type="Pfam" id="PF00702">
    <property type="entry name" value="Hydrolase"/>
    <property type="match status" value="1"/>
</dbReference>
<evidence type="ECO:0000256" key="12">
    <source>
        <dbReference type="RuleBase" id="RU362081"/>
    </source>
</evidence>
<dbReference type="EMBL" id="LR586016">
    <property type="protein sequence ID" value="VIP02245.1"/>
    <property type="molecule type" value="Genomic_DNA"/>
</dbReference>
<evidence type="ECO:0000313" key="14">
    <source>
        <dbReference type="EMBL" id="VIP02245.1"/>
    </source>
</evidence>
<dbReference type="PANTHER" id="PTHR43520:SF8">
    <property type="entry name" value="P-TYPE CU(+) TRANSPORTER"/>
    <property type="match status" value="1"/>
</dbReference>
<dbReference type="GO" id="GO:0005524">
    <property type="term" value="F:ATP binding"/>
    <property type="evidence" value="ECO:0007669"/>
    <property type="project" value="UniProtKB-UniRule"/>
</dbReference>
<evidence type="ECO:0000256" key="1">
    <source>
        <dbReference type="ARBA" id="ARBA00004127"/>
    </source>
</evidence>
<dbReference type="PROSITE" id="PS00154">
    <property type="entry name" value="ATPASE_E1_E2"/>
    <property type="match status" value="1"/>
</dbReference>
<dbReference type="CDD" id="cd00371">
    <property type="entry name" value="HMA"/>
    <property type="match status" value="1"/>
</dbReference>
<evidence type="ECO:0000256" key="5">
    <source>
        <dbReference type="ARBA" id="ARBA00022741"/>
    </source>
</evidence>
<sequence>MNTSPTTPVESIDVPILGMHCASCAARLESALRNTPGVTDATVNFATARATIRYTPAQQSPEQLQERVRDTGFDAILPQPQAGLDDLPDPNQSPEALAELAEYRELRHRFALAAILSVPVVLLAMGGHLIPAIDRWIGSILTGNQRFFVEWLLTTPVLVIAGRGLIADAWRVGRHGSANMNTLVAIGAIAAYLLSVAALLQPQWFLGEHAAHLGHASGPMLPIYFEVTASIITLILLGNLLQSGATRRTRSAITSLMNLRPATARVERHGDWAEIPLREIRLNDRLEIRPGERVPTDGTIRDGETALDESMLTGEPLPVERGPGDRIIGGTINTIGRIRMEVTTLGRDTMLQQIIRIVQQAQGTKPPIQQIADRIAAVFVPIVLGIAAVTFLAWWIWGSPENRIAMASLASISVLMIACPCALGLATPTAFLVGTGRGAQLGILVRNAVALQHAERIGMVLLDKTGTLTEGKPTLTEIHPESGWSESQLLQWAASIESGSEHPIAKAIVAASAERQLALLPVDSVRAIPGKGVEGICRDRRVQIGNARYLNELGIPLPMDEIAPGETRMGVAVDGTLAGWMSVRDPLKATSREAVAALHQLGVRVVMLTGDQRPAAERIAEEVGIREVRAELLPHEKSDIVAEYQHQNIGVAMVGDGLNDAPALAQADVGIALGTGTDLAMESAPITLVRGDLRAVATTLQLARQTMATVRQNLAFAFAYNALSIPIAAGLLYPFTGWLLSPILASAAMALSSISVITNALRLRRFQPSQPVFERGTD</sequence>
<dbReference type="InterPro" id="IPR027256">
    <property type="entry name" value="P-typ_ATPase_IB"/>
</dbReference>
<dbReference type="SUPFAM" id="SSF55008">
    <property type="entry name" value="HMA, heavy metal-associated domain"/>
    <property type="match status" value="1"/>
</dbReference>
<feature type="transmembrane region" description="Helical" evidence="12">
    <location>
        <begin position="714"/>
        <end position="733"/>
    </location>
</feature>
<dbReference type="GO" id="GO:0043682">
    <property type="term" value="F:P-type divalent copper transporter activity"/>
    <property type="evidence" value="ECO:0007669"/>
    <property type="project" value="UniProtKB-EC"/>
</dbReference>
<dbReference type="PROSITE" id="PS50846">
    <property type="entry name" value="HMA_2"/>
    <property type="match status" value="1"/>
</dbReference>
<comment type="similarity">
    <text evidence="2 12">Belongs to the cation transport ATPase (P-type) (TC 3.A.3) family. Type IB subfamily.</text>
</comment>
<dbReference type="FunCoup" id="A0A6C2YME1">
    <property type="interactions" value="324"/>
</dbReference>
<comment type="catalytic activity">
    <reaction evidence="11">
        <text>Cu(2+)(in) + ATP + H2O = Cu(2+)(out) + ADP + phosphate + H(+)</text>
        <dbReference type="Rhea" id="RHEA:10376"/>
        <dbReference type="ChEBI" id="CHEBI:15377"/>
        <dbReference type="ChEBI" id="CHEBI:15378"/>
        <dbReference type="ChEBI" id="CHEBI:29036"/>
        <dbReference type="ChEBI" id="CHEBI:30616"/>
        <dbReference type="ChEBI" id="CHEBI:43474"/>
        <dbReference type="ChEBI" id="CHEBI:456216"/>
        <dbReference type="EC" id="7.2.2.9"/>
    </reaction>
</comment>
<evidence type="ECO:0000256" key="10">
    <source>
        <dbReference type="ARBA" id="ARBA00038904"/>
    </source>
</evidence>
<dbReference type="Proteomes" id="UP000464378">
    <property type="component" value="Chromosome"/>
</dbReference>
<evidence type="ECO:0000256" key="7">
    <source>
        <dbReference type="ARBA" id="ARBA00022967"/>
    </source>
</evidence>
<feature type="domain" description="HMA" evidence="13">
    <location>
        <begin position="10"/>
        <end position="76"/>
    </location>
</feature>
<organism evidence="14">
    <name type="scientific">Tuwongella immobilis</name>
    <dbReference type="NCBI Taxonomy" id="692036"/>
    <lineage>
        <taxon>Bacteria</taxon>
        <taxon>Pseudomonadati</taxon>
        <taxon>Planctomycetota</taxon>
        <taxon>Planctomycetia</taxon>
        <taxon>Gemmatales</taxon>
        <taxon>Gemmataceae</taxon>
        <taxon>Tuwongella</taxon>
    </lineage>
</organism>
<dbReference type="GO" id="GO:0055070">
    <property type="term" value="P:copper ion homeostasis"/>
    <property type="evidence" value="ECO:0007669"/>
    <property type="project" value="TreeGrafter"/>
</dbReference>
<dbReference type="InterPro" id="IPR036163">
    <property type="entry name" value="HMA_dom_sf"/>
</dbReference>
<dbReference type="InterPro" id="IPR023298">
    <property type="entry name" value="ATPase_P-typ_TM_dom_sf"/>
</dbReference>
<keyword evidence="12" id="KW-1003">Cell membrane</keyword>
<dbReference type="FunFam" id="3.30.70.100:FF:000005">
    <property type="entry name" value="Copper-exporting P-type ATPase A"/>
    <property type="match status" value="1"/>
</dbReference>
<evidence type="ECO:0000256" key="8">
    <source>
        <dbReference type="ARBA" id="ARBA00022989"/>
    </source>
</evidence>
<dbReference type="CDD" id="cd02094">
    <property type="entry name" value="P-type_ATPase_Cu-like"/>
    <property type="match status" value="1"/>
</dbReference>
<feature type="transmembrane region" description="Helical" evidence="12">
    <location>
        <begin position="182"/>
        <end position="201"/>
    </location>
</feature>
<feature type="transmembrane region" description="Helical" evidence="12">
    <location>
        <begin position="409"/>
        <end position="433"/>
    </location>
</feature>
<dbReference type="PROSITE" id="PS01047">
    <property type="entry name" value="HMA_1"/>
    <property type="match status" value="1"/>
</dbReference>
<dbReference type="PANTHER" id="PTHR43520">
    <property type="entry name" value="ATP7, ISOFORM B"/>
    <property type="match status" value="1"/>
</dbReference>
<feature type="transmembrane region" description="Helical" evidence="12">
    <location>
        <begin position="739"/>
        <end position="761"/>
    </location>
</feature>
<dbReference type="SFLD" id="SFLDG00002">
    <property type="entry name" value="C1.7:_P-type_atpase_like"/>
    <property type="match status" value="1"/>
</dbReference>
<dbReference type="InterPro" id="IPR036412">
    <property type="entry name" value="HAD-like_sf"/>
</dbReference>
<feature type="transmembrane region" description="Helical" evidence="12">
    <location>
        <begin position="151"/>
        <end position="170"/>
    </location>
</feature>
<dbReference type="SFLD" id="SFLDS00003">
    <property type="entry name" value="Haloacid_Dehalogenase"/>
    <property type="match status" value="1"/>
</dbReference>
<dbReference type="GO" id="GO:0012505">
    <property type="term" value="C:endomembrane system"/>
    <property type="evidence" value="ECO:0007669"/>
    <property type="project" value="UniProtKB-SubCell"/>
</dbReference>
<dbReference type="Gene3D" id="3.40.50.1000">
    <property type="entry name" value="HAD superfamily/HAD-like"/>
    <property type="match status" value="1"/>
</dbReference>
<dbReference type="RefSeq" id="WP_162657439.1">
    <property type="nucleotide sequence ID" value="NZ_LR593887.1"/>
</dbReference>
<evidence type="ECO:0000313" key="15">
    <source>
        <dbReference type="Proteomes" id="UP000464378"/>
    </source>
</evidence>
<accession>A0A6C2YME1</accession>
<keyword evidence="3 12" id="KW-0812">Transmembrane</keyword>
<keyword evidence="15" id="KW-1185">Reference proteome</keyword>
<reference evidence="14" key="1">
    <citation type="submission" date="2019-04" db="EMBL/GenBank/DDBJ databases">
        <authorList>
            <consortium name="Science for Life Laboratories"/>
        </authorList>
    </citation>
    <scope>NUCLEOTIDE SEQUENCE</scope>
    <source>
        <strain evidence="14">MBLW1</strain>
    </source>
</reference>
<dbReference type="GO" id="GO:0005886">
    <property type="term" value="C:plasma membrane"/>
    <property type="evidence" value="ECO:0007669"/>
    <property type="project" value="UniProtKB-SubCell"/>
</dbReference>
<dbReference type="SUPFAM" id="SSF56784">
    <property type="entry name" value="HAD-like"/>
    <property type="match status" value="1"/>
</dbReference>
<evidence type="ECO:0000256" key="3">
    <source>
        <dbReference type="ARBA" id="ARBA00022692"/>
    </source>
</evidence>
<feature type="transmembrane region" description="Helical" evidence="12">
    <location>
        <begin position="221"/>
        <end position="241"/>
    </location>
</feature>
<dbReference type="NCBIfam" id="TIGR01511">
    <property type="entry name" value="ATPase-IB1_Cu"/>
    <property type="match status" value="1"/>
</dbReference>
<evidence type="ECO:0000256" key="2">
    <source>
        <dbReference type="ARBA" id="ARBA00006024"/>
    </source>
</evidence>
<evidence type="ECO:0000256" key="11">
    <source>
        <dbReference type="ARBA" id="ARBA00047424"/>
    </source>
</evidence>
<dbReference type="SUPFAM" id="SSF81665">
    <property type="entry name" value="Calcium ATPase, transmembrane domain M"/>
    <property type="match status" value="1"/>
</dbReference>
<gene>
    <name evidence="14" type="ORF">GMBLW1_17150</name>
</gene>
<dbReference type="Pfam" id="PF00122">
    <property type="entry name" value="E1-E2_ATPase"/>
    <property type="match status" value="1"/>
</dbReference>
<keyword evidence="8 12" id="KW-1133">Transmembrane helix</keyword>
<dbReference type="InterPro" id="IPR044492">
    <property type="entry name" value="P_typ_ATPase_HD_dom"/>
</dbReference>
<keyword evidence="14" id="KW-0378">Hydrolase</keyword>
<keyword evidence="7" id="KW-1278">Translocase</keyword>
<dbReference type="EC" id="7.2.2.9" evidence="10"/>
<dbReference type="SUPFAM" id="SSF81653">
    <property type="entry name" value="Calcium ATPase, transduction domain A"/>
    <property type="match status" value="1"/>
</dbReference>
<keyword evidence="4 12" id="KW-0479">Metal-binding</keyword>
<protein>
    <recommendedName>
        <fullName evidence="10">P-type Cu(2+) transporter</fullName>
        <ecNumber evidence="10">7.2.2.9</ecNumber>
    </recommendedName>
</protein>
<feature type="transmembrane region" description="Helical" evidence="12">
    <location>
        <begin position="375"/>
        <end position="397"/>
    </location>
</feature>
<dbReference type="PRINTS" id="PR00119">
    <property type="entry name" value="CATATPASE"/>
</dbReference>
<dbReference type="KEGG" id="tim:GMBLW1_17150"/>
<evidence type="ECO:0000259" key="13">
    <source>
        <dbReference type="PROSITE" id="PS50846"/>
    </source>
</evidence>
<evidence type="ECO:0000256" key="6">
    <source>
        <dbReference type="ARBA" id="ARBA00022840"/>
    </source>
</evidence>
<feature type="transmembrane region" description="Helical" evidence="12">
    <location>
        <begin position="110"/>
        <end position="131"/>
    </location>
</feature>
<dbReference type="GO" id="GO:0016887">
    <property type="term" value="F:ATP hydrolysis activity"/>
    <property type="evidence" value="ECO:0007669"/>
    <property type="project" value="InterPro"/>
</dbReference>
<keyword evidence="5 12" id="KW-0547">Nucleotide-binding</keyword>
<dbReference type="NCBIfam" id="TIGR01525">
    <property type="entry name" value="ATPase-IB_hvy"/>
    <property type="match status" value="1"/>
</dbReference>
<evidence type="ECO:0000256" key="9">
    <source>
        <dbReference type="ARBA" id="ARBA00023136"/>
    </source>
</evidence>
<evidence type="ECO:0000256" key="4">
    <source>
        <dbReference type="ARBA" id="ARBA00022723"/>
    </source>
</evidence>
<dbReference type="Pfam" id="PF00403">
    <property type="entry name" value="HMA"/>
    <property type="match status" value="1"/>
</dbReference>
<dbReference type="InterPro" id="IPR018303">
    <property type="entry name" value="ATPase_P-typ_P_site"/>
</dbReference>
<dbReference type="InterPro" id="IPR008250">
    <property type="entry name" value="ATPase_P-typ_transduc_dom_A_sf"/>
</dbReference>
<dbReference type="SFLD" id="SFLDF00027">
    <property type="entry name" value="p-type_atpase"/>
    <property type="match status" value="1"/>
</dbReference>
<dbReference type="EMBL" id="LR593887">
    <property type="protein sequence ID" value="VTS00822.1"/>
    <property type="molecule type" value="Genomic_DNA"/>
</dbReference>
<dbReference type="InterPro" id="IPR059000">
    <property type="entry name" value="ATPase_P-type_domA"/>
</dbReference>
<dbReference type="Gene3D" id="3.30.70.100">
    <property type="match status" value="1"/>
</dbReference>
<dbReference type="NCBIfam" id="TIGR01494">
    <property type="entry name" value="ATPase_P-type"/>
    <property type="match status" value="1"/>
</dbReference>
<keyword evidence="9 12" id="KW-0472">Membrane</keyword>
<dbReference type="InterPro" id="IPR017969">
    <property type="entry name" value="Heavy-metal-associated_CS"/>
</dbReference>
<dbReference type="AlphaFoldDB" id="A0A6C2YME1"/>
<dbReference type="InterPro" id="IPR006121">
    <property type="entry name" value="HMA_dom"/>
</dbReference>